<dbReference type="AlphaFoldDB" id="A0A0M2KG82"/>
<name>A0A0M2KG82_9GAMM</name>
<dbReference type="SMART" id="SM00387">
    <property type="entry name" value="HATPase_c"/>
    <property type="match status" value="1"/>
</dbReference>
<reference evidence="5 6" key="1">
    <citation type="submission" date="2015-01" db="EMBL/GenBank/DDBJ databases">
        <title>Erwinia tracheiphila.</title>
        <authorList>
            <person name="Shapiro L.R."/>
        </authorList>
    </citation>
    <scope>NUCLEOTIDE SEQUENCE [LARGE SCALE GENOMIC DNA]</scope>
    <source>
        <strain evidence="5 6">BuffGH</strain>
    </source>
</reference>
<dbReference type="EMBL" id="JXNU01000003">
    <property type="protein sequence ID" value="KKF37959.1"/>
    <property type="molecule type" value="Genomic_DNA"/>
</dbReference>
<evidence type="ECO:0000259" key="4">
    <source>
        <dbReference type="PROSITE" id="PS50109"/>
    </source>
</evidence>
<evidence type="ECO:0000256" key="1">
    <source>
        <dbReference type="ARBA" id="ARBA00000085"/>
    </source>
</evidence>
<dbReference type="PRINTS" id="PR00344">
    <property type="entry name" value="BCTRLSENSOR"/>
</dbReference>
<dbReference type="InterPro" id="IPR003594">
    <property type="entry name" value="HATPase_dom"/>
</dbReference>
<organism evidence="5 6">
    <name type="scientific">Erwinia tracheiphila</name>
    <dbReference type="NCBI Taxonomy" id="65700"/>
    <lineage>
        <taxon>Bacteria</taxon>
        <taxon>Pseudomonadati</taxon>
        <taxon>Pseudomonadota</taxon>
        <taxon>Gammaproteobacteria</taxon>
        <taxon>Enterobacterales</taxon>
        <taxon>Erwiniaceae</taxon>
        <taxon>Erwinia</taxon>
    </lineage>
</organism>
<comment type="catalytic activity">
    <reaction evidence="1">
        <text>ATP + protein L-histidine = ADP + protein N-phospho-L-histidine.</text>
        <dbReference type="EC" id="2.7.13.3"/>
    </reaction>
</comment>
<gene>
    <name evidence="5" type="ORF">SY86_22770</name>
</gene>
<dbReference type="Proteomes" id="UP000033924">
    <property type="component" value="Unassembled WGS sequence"/>
</dbReference>
<dbReference type="SUPFAM" id="SSF55874">
    <property type="entry name" value="ATPase domain of HSP90 chaperone/DNA topoisomerase II/histidine kinase"/>
    <property type="match status" value="1"/>
</dbReference>
<evidence type="ECO:0000256" key="2">
    <source>
        <dbReference type="ARBA" id="ARBA00012438"/>
    </source>
</evidence>
<keyword evidence="3" id="KW-0597">Phosphoprotein</keyword>
<dbReference type="InterPro" id="IPR005467">
    <property type="entry name" value="His_kinase_dom"/>
</dbReference>
<dbReference type="PANTHER" id="PTHR43547">
    <property type="entry name" value="TWO-COMPONENT HISTIDINE KINASE"/>
    <property type="match status" value="1"/>
</dbReference>
<evidence type="ECO:0000313" key="5">
    <source>
        <dbReference type="EMBL" id="KKF37959.1"/>
    </source>
</evidence>
<dbReference type="STRING" id="65700.SY86_22770"/>
<protein>
    <recommendedName>
        <fullName evidence="2">histidine kinase</fullName>
        <ecNumber evidence="2">2.7.13.3</ecNumber>
    </recommendedName>
</protein>
<dbReference type="PATRIC" id="fig|65700.7.peg.5668"/>
<dbReference type="PANTHER" id="PTHR43547:SF10">
    <property type="entry name" value="SENSOR HISTIDINE KINASE DCUS"/>
    <property type="match status" value="1"/>
</dbReference>
<evidence type="ECO:0000256" key="3">
    <source>
        <dbReference type="ARBA" id="ARBA00022553"/>
    </source>
</evidence>
<feature type="domain" description="Histidine kinase" evidence="4">
    <location>
        <begin position="25"/>
        <end position="112"/>
    </location>
</feature>
<keyword evidence="6" id="KW-1185">Reference proteome</keyword>
<accession>A0A0M2KG82</accession>
<sequence>MRISPQATPENDPFVSIIKKLEALSEQSDGEVSVLLHYQDGWLGCEVSDDSPGIAPEHIETIFQKGFSTKGGEHGVSLTLPRQQAEQPGGTLTVESEPGVFTQFFVQSPWSSGRKSA</sequence>
<dbReference type="InterPro" id="IPR036890">
    <property type="entry name" value="HATPase_C_sf"/>
</dbReference>
<dbReference type="Gene3D" id="3.30.565.10">
    <property type="entry name" value="Histidine kinase-like ATPase, C-terminal domain"/>
    <property type="match status" value="1"/>
</dbReference>
<dbReference type="EC" id="2.7.13.3" evidence="2"/>
<comment type="caution">
    <text evidence="5">The sequence shown here is derived from an EMBL/GenBank/DDBJ whole genome shotgun (WGS) entry which is preliminary data.</text>
</comment>
<proteinExistence type="predicted"/>
<dbReference type="GO" id="GO:0000155">
    <property type="term" value="F:phosphorelay sensor kinase activity"/>
    <property type="evidence" value="ECO:0007669"/>
    <property type="project" value="TreeGrafter"/>
</dbReference>
<evidence type="ECO:0000313" key="6">
    <source>
        <dbReference type="Proteomes" id="UP000033924"/>
    </source>
</evidence>
<dbReference type="InterPro" id="IPR004358">
    <property type="entry name" value="Sig_transdc_His_kin-like_C"/>
</dbReference>
<dbReference type="Pfam" id="PF02518">
    <property type="entry name" value="HATPase_c"/>
    <property type="match status" value="1"/>
</dbReference>
<dbReference type="PROSITE" id="PS50109">
    <property type="entry name" value="HIS_KIN"/>
    <property type="match status" value="1"/>
</dbReference>